<keyword evidence="7 9" id="KW-0472">Membrane</keyword>
<keyword evidence="9 10" id="KW-0496">Mitochondrion</keyword>
<dbReference type="Gene3D" id="1.20.58.1610">
    <property type="entry name" value="NADH:ubiquinone/plastoquinone oxidoreductase, chain 3"/>
    <property type="match status" value="1"/>
</dbReference>
<dbReference type="PANTHER" id="PTHR11058">
    <property type="entry name" value="NADH-UBIQUINONE OXIDOREDUCTASE CHAIN 3"/>
    <property type="match status" value="1"/>
</dbReference>
<dbReference type="GO" id="GO:0030964">
    <property type="term" value="C:NADH dehydrogenase complex"/>
    <property type="evidence" value="ECO:0007669"/>
    <property type="project" value="TreeGrafter"/>
</dbReference>
<evidence type="ECO:0000256" key="7">
    <source>
        <dbReference type="ARBA" id="ARBA00023136"/>
    </source>
</evidence>
<keyword evidence="9" id="KW-0520">NAD</keyword>
<evidence type="ECO:0000256" key="2">
    <source>
        <dbReference type="ARBA" id="ARBA00008472"/>
    </source>
</evidence>
<comment type="catalytic activity">
    <reaction evidence="8 9">
        <text>a ubiquinone + NADH + 5 H(+)(in) = a ubiquinol + NAD(+) + 4 H(+)(out)</text>
        <dbReference type="Rhea" id="RHEA:29091"/>
        <dbReference type="Rhea" id="RHEA-COMP:9565"/>
        <dbReference type="Rhea" id="RHEA-COMP:9566"/>
        <dbReference type="ChEBI" id="CHEBI:15378"/>
        <dbReference type="ChEBI" id="CHEBI:16389"/>
        <dbReference type="ChEBI" id="CHEBI:17976"/>
        <dbReference type="ChEBI" id="CHEBI:57540"/>
        <dbReference type="ChEBI" id="CHEBI:57945"/>
        <dbReference type="EC" id="7.1.1.2"/>
    </reaction>
</comment>
<keyword evidence="9" id="KW-0249">Electron transport</keyword>
<dbReference type="Pfam" id="PF00507">
    <property type="entry name" value="Oxidored_q4"/>
    <property type="match status" value="1"/>
</dbReference>
<keyword evidence="9" id="KW-0679">Respiratory chain</keyword>
<evidence type="ECO:0000256" key="6">
    <source>
        <dbReference type="ARBA" id="ARBA00022989"/>
    </source>
</evidence>
<comment type="subcellular location">
    <subcellularLocation>
        <location evidence="1">Membrane</location>
    </subcellularLocation>
    <subcellularLocation>
        <location evidence="9">Mitochondrion membrane</location>
        <topology evidence="9">Multi-pass membrane protein</topology>
    </subcellularLocation>
</comment>
<dbReference type="GO" id="GO:0031966">
    <property type="term" value="C:mitochondrial membrane"/>
    <property type="evidence" value="ECO:0007669"/>
    <property type="project" value="UniProtKB-SubCell"/>
</dbReference>
<dbReference type="InterPro" id="IPR038430">
    <property type="entry name" value="NDAH_ubi_oxred_su3_sf"/>
</dbReference>
<dbReference type="GO" id="GO:0008137">
    <property type="term" value="F:NADH dehydrogenase (ubiquinone) activity"/>
    <property type="evidence" value="ECO:0007669"/>
    <property type="project" value="UniProtKB-UniRule"/>
</dbReference>
<evidence type="ECO:0000313" key="10">
    <source>
        <dbReference type="EMBL" id="AZL93276.1"/>
    </source>
</evidence>
<evidence type="ECO:0000256" key="9">
    <source>
        <dbReference type="RuleBase" id="RU003640"/>
    </source>
</evidence>
<keyword evidence="5 9" id="KW-0812">Transmembrane</keyword>
<evidence type="ECO:0000256" key="3">
    <source>
        <dbReference type="ARBA" id="ARBA00021007"/>
    </source>
</evidence>
<protein>
    <recommendedName>
        <fullName evidence="3 9">NADH-ubiquinone oxidoreductase chain 3</fullName>
        <ecNumber evidence="9">7.1.1.2</ecNumber>
    </recommendedName>
</protein>
<accession>A0A3Q8UA38</accession>
<evidence type="ECO:0000256" key="1">
    <source>
        <dbReference type="ARBA" id="ARBA00004370"/>
    </source>
</evidence>
<dbReference type="AlphaFoldDB" id="A0A3Q8UA38"/>
<sequence>MFLIMIFIILLTISIILFLINSSISKKTFLNLNKLTPFECGFDPLSKPRLPFSLQFYLISIIFLIFDVEFTLIIPMLTFYNFKNYLIMILTGFIFMNILLFGLFIEWKEGTFCWTK</sequence>
<keyword evidence="4 9" id="KW-0813">Transport</keyword>
<gene>
    <name evidence="10" type="primary">nad3</name>
</gene>
<keyword evidence="9" id="KW-0830">Ubiquinone</keyword>
<dbReference type="EC" id="7.1.1.2" evidence="9"/>
<organism evidence="10">
    <name type="scientific">Helorus sp. ZJUH_2016017</name>
    <dbReference type="NCBI Taxonomy" id="2491159"/>
    <lineage>
        <taxon>Eukaryota</taxon>
        <taxon>Metazoa</taxon>
        <taxon>Ecdysozoa</taxon>
        <taxon>Arthropoda</taxon>
        <taxon>Hexapoda</taxon>
        <taxon>Insecta</taxon>
        <taxon>Pterygota</taxon>
        <taxon>Neoptera</taxon>
        <taxon>Endopterygota</taxon>
        <taxon>Hymenoptera</taxon>
        <taxon>Apocrita</taxon>
        <taxon>Proctotrupomorpha</taxon>
        <taxon>Proctotrupoidea</taxon>
        <taxon>Heloridae</taxon>
        <taxon>Helorus</taxon>
    </lineage>
</organism>
<geneLocation type="mitochondrion" evidence="10"/>
<keyword evidence="9" id="KW-1278">Translocase</keyword>
<proteinExistence type="inferred from homology"/>
<dbReference type="InterPro" id="IPR000440">
    <property type="entry name" value="NADH_UbQ/plastoQ_OxRdtase_su3"/>
</dbReference>
<dbReference type="EMBL" id="MG923498">
    <property type="protein sequence ID" value="AZL93276.1"/>
    <property type="molecule type" value="Genomic_DNA"/>
</dbReference>
<comment type="similarity">
    <text evidence="2 9">Belongs to the complex I subunit 3 family.</text>
</comment>
<name>A0A3Q8UA38_9HYME</name>
<feature type="transmembrane region" description="Helical" evidence="9">
    <location>
        <begin position="85"/>
        <end position="107"/>
    </location>
</feature>
<feature type="transmembrane region" description="Helical" evidence="9">
    <location>
        <begin position="6"/>
        <end position="24"/>
    </location>
</feature>
<evidence type="ECO:0000256" key="8">
    <source>
        <dbReference type="ARBA" id="ARBA00049551"/>
    </source>
</evidence>
<keyword evidence="6 9" id="KW-1133">Transmembrane helix</keyword>
<dbReference type="PANTHER" id="PTHR11058:SF9">
    <property type="entry name" value="NADH-UBIQUINONE OXIDOREDUCTASE CHAIN 3"/>
    <property type="match status" value="1"/>
</dbReference>
<comment type="function">
    <text evidence="9">Core subunit of the mitochondrial membrane respiratory chain NADH dehydrogenase (Complex I) which catalyzes electron transfer from NADH through the respiratory chain, using ubiquinone as an electron acceptor. Essential for the catalytic activity of complex I.</text>
</comment>
<evidence type="ECO:0000256" key="5">
    <source>
        <dbReference type="ARBA" id="ARBA00022692"/>
    </source>
</evidence>
<reference evidence="10" key="1">
    <citation type="journal article" date="2018" name="Mol. Phylogenet. Evol.">
        <title>Mitochondrial phylogenomics of the Hymenoptera.</title>
        <authorList>
            <person name="Tang P."/>
            <person name="Zhu J.C."/>
            <person name="Zheng B.Y."/>
            <person name="Wei S.J."/>
            <person name="Sharkey M."/>
            <person name="Chen X.X."/>
            <person name="Vogler A.P."/>
        </authorList>
    </citation>
    <scope>NUCLEOTIDE SEQUENCE</scope>
</reference>
<evidence type="ECO:0000256" key="4">
    <source>
        <dbReference type="ARBA" id="ARBA00022448"/>
    </source>
</evidence>
<feature type="transmembrane region" description="Helical" evidence="9">
    <location>
        <begin position="56"/>
        <end position="79"/>
    </location>
</feature>